<sequence length="154" mass="17987">MRKKGYLLPLICLVLLGCDYKYGRIISSMTKRSTYEAERTYHRKSNTNVYYDSSPTRRLIFKGFDTLMVEDNGKISAVIFRIVRKKLPGTEGEESPHRIYEGRDSTHNRKSFRITLEDVKINKPRLVTSEVMDGEYNPAADSIWTYYKCLDINK</sequence>
<dbReference type="AlphaFoldDB" id="A0AAU8FJ19"/>
<evidence type="ECO:0008006" key="2">
    <source>
        <dbReference type="Google" id="ProtNLM"/>
    </source>
</evidence>
<dbReference type="RefSeq" id="WP_353719687.1">
    <property type="nucleotide sequence ID" value="NZ_CP159289.1"/>
</dbReference>
<organism evidence="1">
    <name type="scientific">Dyadobacter sp. 676</name>
    <dbReference type="NCBI Taxonomy" id="3088362"/>
    <lineage>
        <taxon>Bacteria</taxon>
        <taxon>Pseudomonadati</taxon>
        <taxon>Bacteroidota</taxon>
        <taxon>Cytophagia</taxon>
        <taxon>Cytophagales</taxon>
        <taxon>Spirosomataceae</taxon>
        <taxon>Dyadobacter</taxon>
    </lineage>
</organism>
<protein>
    <recommendedName>
        <fullName evidence="2">Lipoprotein</fullName>
    </recommendedName>
</protein>
<reference evidence="1" key="1">
    <citation type="submission" date="2024-06" db="EMBL/GenBank/DDBJ databases">
        <title>Sequencing and assembly of the genome of Dyadobacter sp. strain 676, a symbiont of Cyamopsis tetragonoloba.</title>
        <authorList>
            <person name="Guro P."/>
            <person name="Sazanova A."/>
            <person name="Kuznetsova I."/>
            <person name="Belimov A."/>
            <person name="Safronova V."/>
        </authorList>
    </citation>
    <scope>NUCLEOTIDE SEQUENCE</scope>
    <source>
        <strain evidence="1">676</strain>
    </source>
</reference>
<evidence type="ECO:0000313" key="1">
    <source>
        <dbReference type="EMBL" id="XCH24367.1"/>
    </source>
</evidence>
<accession>A0AAU8FJ19</accession>
<gene>
    <name evidence="1" type="ORF">ABV298_29370</name>
</gene>
<proteinExistence type="predicted"/>
<dbReference type="EMBL" id="CP159289">
    <property type="protein sequence ID" value="XCH24367.1"/>
    <property type="molecule type" value="Genomic_DNA"/>
</dbReference>
<name>A0AAU8FJ19_9BACT</name>
<dbReference type="PROSITE" id="PS51257">
    <property type="entry name" value="PROKAR_LIPOPROTEIN"/>
    <property type="match status" value="1"/>
</dbReference>